<sequence length="321" mass="34694">MSLVILDERSDKNNRVGVVMLVTDGVYSRKAAMYPIRPEILKKYPVHTFGICAHDPNVLLSIAQQSCGTYSFVDDNELGNIADPFSILLGGLTSIVAVDVLVRIACNSSWRSSLKLIRCGFQSSEITQPPSRGGGVTMAEIGIGMLYDGEVKNIIADVVIDPDTSGTRTRVEISMQYRDAPGGSSINGDGHVGHRSTGKQAGDSGDNSSMVRGQEVQFNALEFLSPLQDEFRKQMSTAGAKGENEARAAQIRAGNPGEEKEVQEMVNRLKQGAGMAYMCSWVSSKQMQRAATLGSVDAVGTQFFTPAMDAMLSETKKYHVQ</sequence>
<dbReference type="EMBL" id="PQIB02000001">
    <property type="protein sequence ID" value="RLN41775.1"/>
    <property type="molecule type" value="Genomic_DNA"/>
</dbReference>
<evidence type="ECO:0000313" key="3">
    <source>
        <dbReference type="Proteomes" id="UP000275267"/>
    </source>
</evidence>
<dbReference type="PANTHER" id="PTHR10579:SF57">
    <property type="entry name" value="OS11G0687100 PROTEIN"/>
    <property type="match status" value="1"/>
</dbReference>
<evidence type="ECO:0000256" key="1">
    <source>
        <dbReference type="SAM" id="MobiDB-lite"/>
    </source>
</evidence>
<accession>A0A3L6TQM3</accession>
<proteinExistence type="predicted"/>
<keyword evidence="3" id="KW-1185">Reference proteome</keyword>
<name>A0A3L6TQM3_PANMI</name>
<dbReference type="Proteomes" id="UP000275267">
    <property type="component" value="Unassembled WGS sequence"/>
</dbReference>
<protein>
    <recommendedName>
        <fullName evidence="4">VWFA domain-containing protein</fullName>
    </recommendedName>
</protein>
<dbReference type="InterPro" id="IPR051266">
    <property type="entry name" value="CLCR"/>
</dbReference>
<dbReference type="InterPro" id="IPR036465">
    <property type="entry name" value="vWFA_dom_sf"/>
</dbReference>
<feature type="region of interest" description="Disordered" evidence="1">
    <location>
        <begin position="178"/>
        <end position="210"/>
    </location>
</feature>
<dbReference type="OrthoDB" id="619357at2759"/>
<gene>
    <name evidence="2" type="ORF">C2845_PM01G20250</name>
</gene>
<dbReference type="STRING" id="4540.A0A3L6TQM3"/>
<reference evidence="3" key="1">
    <citation type="journal article" date="2019" name="Nat. Commun.">
        <title>The genome of broomcorn millet.</title>
        <authorList>
            <person name="Zou C."/>
            <person name="Miki D."/>
            <person name="Li D."/>
            <person name="Tang Q."/>
            <person name="Xiao L."/>
            <person name="Rajput S."/>
            <person name="Deng P."/>
            <person name="Jia W."/>
            <person name="Huang R."/>
            <person name="Zhang M."/>
            <person name="Sun Y."/>
            <person name="Hu J."/>
            <person name="Fu X."/>
            <person name="Schnable P.S."/>
            <person name="Li F."/>
            <person name="Zhang H."/>
            <person name="Feng B."/>
            <person name="Zhu X."/>
            <person name="Liu R."/>
            <person name="Schnable J.C."/>
            <person name="Zhu J.-K."/>
            <person name="Zhang H."/>
        </authorList>
    </citation>
    <scope>NUCLEOTIDE SEQUENCE [LARGE SCALE GENOMIC DNA]</scope>
</reference>
<dbReference type="AlphaFoldDB" id="A0A3L6TQM3"/>
<comment type="caution">
    <text evidence="2">The sequence shown here is derived from an EMBL/GenBank/DDBJ whole genome shotgun (WGS) entry which is preliminary data.</text>
</comment>
<organism evidence="2 3">
    <name type="scientific">Panicum miliaceum</name>
    <name type="common">Proso millet</name>
    <name type="synonym">Broomcorn millet</name>
    <dbReference type="NCBI Taxonomy" id="4540"/>
    <lineage>
        <taxon>Eukaryota</taxon>
        <taxon>Viridiplantae</taxon>
        <taxon>Streptophyta</taxon>
        <taxon>Embryophyta</taxon>
        <taxon>Tracheophyta</taxon>
        <taxon>Spermatophyta</taxon>
        <taxon>Magnoliopsida</taxon>
        <taxon>Liliopsida</taxon>
        <taxon>Poales</taxon>
        <taxon>Poaceae</taxon>
        <taxon>PACMAD clade</taxon>
        <taxon>Panicoideae</taxon>
        <taxon>Panicodae</taxon>
        <taxon>Paniceae</taxon>
        <taxon>Panicinae</taxon>
        <taxon>Panicum</taxon>
        <taxon>Panicum sect. Panicum</taxon>
    </lineage>
</organism>
<evidence type="ECO:0000313" key="2">
    <source>
        <dbReference type="EMBL" id="RLN41775.1"/>
    </source>
</evidence>
<dbReference type="Gene3D" id="3.40.50.410">
    <property type="entry name" value="von Willebrand factor, type A domain"/>
    <property type="match status" value="1"/>
</dbReference>
<evidence type="ECO:0008006" key="4">
    <source>
        <dbReference type="Google" id="ProtNLM"/>
    </source>
</evidence>
<feature type="region of interest" description="Disordered" evidence="1">
    <location>
        <begin position="236"/>
        <end position="258"/>
    </location>
</feature>
<dbReference type="PANTHER" id="PTHR10579">
    <property type="entry name" value="CALCIUM-ACTIVATED CHLORIDE CHANNEL REGULATOR"/>
    <property type="match status" value="1"/>
</dbReference>